<evidence type="ECO:0000259" key="5">
    <source>
        <dbReference type="Pfam" id="PF13399"/>
    </source>
</evidence>
<feature type="compositionally biased region" description="Low complexity" evidence="2">
    <location>
        <begin position="345"/>
        <end position="379"/>
    </location>
</feature>
<dbReference type="Gene3D" id="3.30.70.2390">
    <property type="match status" value="1"/>
</dbReference>
<feature type="domain" description="Cell envelope-related transcriptional attenuator" evidence="4">
    <location>
        <begin position="101"/>
        <end position="260"/>
    </location>
</feature>
<comment type="caution">
    <text evidence="6">The sequence shown here is derived from an EMBL/GenBank/DDBJ whole genome shotgun (WGS) entry which is preliminary data.</text>
</comment>
<feature type="transmembrane region" description="Helical" evidence="3">
    <location>
        <begin position="20"/>
        <end position="42"/>
    </location>
</feature>
<dbReference type="Gene3D" id="3.40.630.190">
    <property type="entry name" value="LCP protein"/>
    <property type="match status" value="1"/>
</dbReference>
<dbReference type="PANTHER" id="PTHR33392:SF6">
    <property type="entry name" value="POLYISOPRENYL-TEICHOIC ACID--PEPTIDOGLYCAN TEICHOIC ACID TRANSFERASE TAGU"/>
    <property type="match status" value="1"/>
</dbReference>
<keyword evidence="7" id="KW-1185">Reference proteome</keyword>
<sequence length="510" mass="52384">MMTDKSGSAASSRGTGRRLARIAGATAAVLVLATAGAGAWFYHRLDQNISTFSADGIATSRPPAGPTTKGGGRPVNILLLGSDTRSDGNGDLGGGEEGVGHSDTAILLHVYADHRHAVGVSIPRDTLVTVPSCKLPNGTWTSERTNQMFNSAFTVGLYPQGNPACTQNTVEALTGLRVDHTIVVDFKGFAAMTDAVHGVDVCVPNDVDSYGIRLTKGRRTLSGQQALDYVRARHGFGDGSDIGRMKRQQAFLSSLIKKVQGQGFDLTTLLPLADAATRSLTVDEELGSAMKLATFAQSLQDIKLADISFVTVPWEYAGARVALVHPDVDTLWELLRQDRTLDGQATAPAGTATPSAPAAPTPSGTASPSAGASPSATPGQTRAAEPDATAVPVTVHNASGATGTAGRAATALKAHGYREVVLGANTKGRNTTTVGYSPGHKAAAEQLAALYPGATVRPDADADGLVLTLGQDHASGDTSGPVALPSGIPTGISSNTRPADSDLCADLSYG</sequence>
<dbReference type="Pfam" id="PF13399">
    <property type="entry name" value="LytR_C"/>
    <property type="match status" value="1"/>
</dbReference>
<evidence type="ECO:0000313" key="7">
    <source>
        <dbReference type="Proteomes" id="UP001499987"/>
    </source>
</evidence>
<dbReference type="InterPro" id="IPR050922">
    <property type="entry name" value="LytR/CpsA/Psr_CW_biosynth"/>
</dbReference>
<keyword evidence="3" id="KW-1133">Transmembrane helix</keyword>
<reference evidence="7" key="1">
    <citation type="journal article" date="2019" name="Int. J. Syst. Evol. Microbiol.">
        <title>The Global Catalogue of Microorganisms (GCM) 10K type strain sequencing project: providing services to taxonomists for standard genome sequencing and annotation.</title>
        <authorList>
            <consortium name="The Broad Institute Genomics Platform"/>
            <consortium name="The Broad Institute Genome Sequencing Center for Infectious Disease"/>
            <person name="Wu L."/>
            <person name="Ma J."/>
        </authorList>
    </citation>
    <scope>NUCLEOTIDE SEQUENCE [LARGE SCALE GENOMIC DNA]</scope>
    <source>
        <strain evidence="7">JCM 13002</strain>
    </source>
</reference>
<dbReference type="EMBL" id="BAAALD010000009">
    <property type="protein sequence ID" value="GAA1074832.1"/>
    <property type="molecule type" value="Genomic_DNA"/>
</dbReference>
<evidence type="ECO:0000256" key="1">
    <source>
        <dbReference type="ARBA" id="ARBA00006068"/>
    </source>
</evidence>
<dbReference type="Pfam" id="PF03816">
    <property type="entry name" value="LytR_cpsA_psr"/>
    <property type="match status" value="1"/>
</dbReference>
<comment type="similarity">
    <text evidence="1">Belongs to the LytR/CpsA/Psr (LCP) family.</text>
</comment>
<accession>A0ABP4DZA8</accession>
<dbReference type="InterPro" id="IPR027381">
    <property type="entry name" value="LytR/CpsA/Psr_C"/>
</dbReference>
<feature type="region of interest" description="Disordered" evidence="2">
    <location>
        <begin position="472"/>
        <end position="510"/>
    </location>
</feature>
<dbReference type="NCBIfam" id="TIGR00350">
    <property type="entry name" value="lytR_cpsA_psr"/>
    <property type="match status" value="1"/>
</dbReference>
<name>A0ABP4DZA8_9ACTN</name>
<organism evidence="6 7">
    <name type="scientific">Kitasatospora arboriphila</name>
    <dbReference type="NCBI Taxonomy" id="258052"/>
    <lineage>
        <taxon>Bacteria</taxon>
        <taxon>Bacillati</taxon>
        <taxon>Actinomycetota</taxon>
        <taxon>Actinomycetes</taxon>
        <taxon>Kitasatosporales</taxon>
        <taxon>Streptomycetaceae</taxon>
        <taxon>Kitasatospora</taxon>
    </lineage>
</organism>
<evidence type="ECO:0000256" key="2">
    <source>
        <dbReference type="SAM" id="MobiDB-lite"/>
    </source>
</evidence>
<dbReference type="PANTHER" id="PTHR33392">
    <property type="entry name" value="POLYISOPRENYL-TEICHOIC ACID--PEPTIDOGLYCAN TEICHOIC ACID TRANSFERASE TAGU"/>
    <property type="match status" value="1"/>
</dbReference>
<feature type="domain" description="LytR/CpsA/Psr regulator C-terminal" evidence="5">
    <location>
        <begin position="391"/>
        <end position="472"/>
    </location>
</feature>
<gene>
    <name evidence="6" type="ORF">GCM10009663_14720</name>
</gene>
<evidence type="ECO:0000259" key="4">
    <source>
        <dbReference type="Pfam" id="PF03816"/>
    </source>
</evidence>
<evidence type="ECO:0008006" key="8">
    <source>
        <dbReference type="Google" id="ProtNLM"/>
    </source>
</evidence>
<feature type="region of interest" description="Disordered" evidence="2">
    <location>
        <begin position="344"/>
        <end position="388"/>
    </location>
</feature>
<protein>
    <recommendedName>
        <fullName evidence="8">LytR family transcriptional regulator</fullName>
    </recommendedName>
</protein>
<dbReference type="Proteomes" id="UP001499987">
    <property type="component" value="Unassembled WGS sequence"/>
</dbReference>
<evidence type="ECO:0000256" key="3">
    <source>
        <dbReference type="SAM" id="Phobius"/>
    </source>
</evidence>
<evidence type="ECO:0000313" key="6">
    <source>
        <dbReference type="EMBL" id="GAA1074832.1"/>
    </source>
</evidence>
<dbReference type="InterPro" id="IPR004474">
    <property type="entry name" value="LytR_CpsA_psr"/>
</dbReference>
<keyword evidence="3" id="KW-0472">Membrane</keyword>
<keyword evidence="3" id="KW-0812">Transmembrane</keyword>
<proteinExistence type="inferred from homology"/>